<dbReference type="SUPFAM" id="SSF57756">
    <property type="entry name" value="Retrovirus zinc finger-like domains"/>
    <property type="match status" value="1"/>
</dbReference>
<dbReference type="Proteomes" id="UP001558613">
    <property type="component" value="Unassembled WGS sequence"/>
</dbReference>
<dbReference type="Gene3D" id="4.10.60.10">
    <property type="entry name" value="Zinc finger, CCHC-type"/>
    <property type="match status" value="1"/>
</dbReference>
<sequence length="93" mass="10797">MVSKDGKNRALQSKALSYNNRTLGYEKGEYQRHSKAKTLGRCRHCNKEGHWVHDCKLSLRHQSDDEDNLLKRFQQLTAKQKQTMLNAVEPQGN</sequence>
<proteinExistence type="predicted"/>
<keyword evidence="1" id="KW-0862">Zinc</keyword>
<dbReference type="PROSITE" id="PS50158">
    <property type="entry name" value="ZF_CCHC"/>
    <property type="match status" value="1"/>
</dbReference>
<name>A0ABR3NGQ2_9TELE</name>
<evidence type="ECO:0000313" key="4">
    <source>
        <dbReference type="Proteomes" id="UP001558613"/>
    </source>
</evidence>
<reference evidence="3 4" key="1">
    <citation type="submission" date="2023-09" db="EMBL/GenBank/DDBJ databases">
        <authorList>
            <person name="Wang M."/>
        </authorList>
    </citation>
    <scope>NUCLEOTIDE SEQUENCE [LARGE SCALE GENOMIC DNA]</scope>
    <source>
        <strain evidence="3">GT-2023</strain>
        <tissue evidence="3">Liver</tissue>
    </source>
</reference>
<feature type="domain" description="CCHC-type" evidence="2">
    <location>
        <begin position="41"/>
        <end position="56"/>
    </location>
</feature>
<evidence type="ECO:0000256" key="1">
    <source>
        <dbReference type="PROSITE-ProRule" id="PRU00047"/>
    </source>
</evidence>
<comment type="caution">
    <text evidence="3">The sequence shown here is derived from an EMBL/GenBank/DDBJ whole genome shotgun (WGS) entry which is preliminary data.</text>
</comment>
<evidence type="ECO:0000313" key="3">
    <source>
        <dbReference type="EMBL" id="KAL1276001.1"/>
    </source>
</evidence>
<dbReference type="InterPro" id="IPR036875">
    <property type="entry name" value="Znf_CCHC_sf"/>
</dbReference>
<gene>
    <name evidence="3" type="ORF">QQF64_035624</name>
</gene>
<keyword evidence="1" id="KW-0863">Zinc-finger</keyword>
<dbReference type="Pfam" id="PF00098">
    <property type="entry name" value="zf-CCHC"/>
    <property type="match status" value="1"/>
</dbReference>
<accession>A0ABR3NGQ2</accession>
<evidence type="ECO:0000259" key="2">
    <source>
        <dbReference type="PROSITE" id="PS50158"/>
    </source>
</evidence>
<keyword evidence="1" id="KW-0479">Metal-binding</keyword>
<protein>
    <recommendedName>
        <fullName evidence="2">CCHC-type domain-containing protein</fullName>
    </recommendedName>
</protein>
<keyword evidence="4" id="KW-1185">Reference proteome</keyword>
<dbReference type="InterPro" id="IPR001878">
    <property type="entry name" value="Znf_CCHC"/>
</dbReference>
<organism evidence="3 4">
    <name type="scientific">Cirrhinus molitorella</name>
    <name type="common">mud carp</name>
    <dbReference type="NCBI Taxonomy" id="172907"/>
    <lineage>
        <taxon>Eukaryota</taxon>
        <taxon>Metazoa</taxon>
        <taxon>Chordata</taxon>
        <taxon>Craniata</taxon>
        <taxon>Vertebrata</taxon>
        <taxon>Euteleostomi</taxon>
        <taxon>Actinopterygii</taxon>
        <taxon>Neopterygii</taxon>
        <taxon>Teleostei</taxon>
        <taxon>Ostariophysi</taxon>
        <taxon>Cypriniformes</taxon>
        <taxon>Cyprinidae</taxon>
        <taxon>Labeoninae</taxon>
        <taxon>Labeonini</taxon>
        <taxon>Cirrhinus</taxon>
    </lineage>
</organism>
<dbReference type="EMBL" id="JAYMGO010000004">
    <property type="protein sequence ID" value="KAL1276001.1"/>
    <property type="molecule type" value="Genomic_DNA"/>
</dbReference>